<dbReference type="InterPro" id="IPR011042">
    <property type="entry name" value="6-blade_b-propeller_TolB-like"/>
</dbReference>
<accession>K1Q633</accession>
<dbReference type="InterPro" id="IPR037120">
    <property type="entry name" value="Haem_peroxidase_sf_animal"/>
</dbReference>
<evidence type="ECO:0000313" key="5">
    <source>
        <dbReference type="EMBL" id="EKC26734.1"/>
    </source>
</evidence>
<dbReference type="InterPro" id="IPR019791">
    <property type="entry name" value="Haem_peroxidase_animal"/>
</dbReference>
<organism evidence="5">
    <name type="scientific">Magallana gigas</name>
    <name type="common">Pacific oyster</name>
    <name type="synonym">Crassostrea gigas</name>
    <dbReference type="NCBI Taxonomy" id="29159"/>
    <lineage>
        <taxon>Eukaryota</taxon>
        <taxon>Metazoa</taxon>
        <taxon>Spiralia</taxon>
        <taxon>Lophotrochozoa</taxon>
        <taxon>Mollusca</taxon>
        <taxon>Bivalvia</taxon>
        <taxon>Autobranchia</taxon>
        <taxon>Pteriomorphia</taxon>
        <taxon>Ostreida</taxon>
        <taxon>Ostreoidea</taxon>
        <taxon>Ostreidae</taxon>
        <taxon>Magallana</taxon>
    </lineage>
</organism>
<gene>
    <name evidence="5" type="ORF">CGI_10028272</name>
</gene>
<evidence type="ECO:0000256" key="2">
    <source>
        <dbReference type="ARBA" id="ARBA00022525"/>
    </source>
</evidence>
<proteinExistence type="predicted"/>
<feature type="compositionally biased region" description="Polar residues" evidence="4">
    <location>
        <begin position="289"/>
        <end position="308"/>
    </location>
</feature>
<dbReference type="Gene3D" id="2.120.10.30">
    <property type="entry name" value="TolB, C-terminal domain"/>
    <property type="match status" value="1"/>
</dbReference>
<dbReference type="HOGENOM" id="CLU_370172_0_0_1"/>
<dbReference type="InParanoid" id="K1Q633"/>
<name>K1Q633_MAGGI</name>
<dbReference type="PANTHER" id="PTHR11475:SF4">
    <property type="entry name" value="CHORION PEROXIDASE"/>
    <property type="match status" value="1"/>
</dbReference>
<dbReference type="GO" id="GO:0004601">
    <property type="term" value="F:peroxidase activity"/>
    <property type="evidence" value="ECO:0007669"/>
    <property type="project" value="InterPro"/>
</dbReference>
<dbReference type="SUPFAM" id="SSF63829">
    <property type="entry name" value="Calcium-dependent phosphotriesterase"/>
    <property type="match status" value="1"/>
</dbReference>
<keyword evidence="3" id="KW-0325">Glycoprotein</keyword>
<dbReference type="EMBL" id="JH816901">
    <property type="protein sequence ID" value="EKC26734.1"/>
    <property type="molecule type" value="Genomic_DNA"/>
</dbReference>
<dbReference type="GO" id="GO:0005576">
    <property type="term" value="C:extracellular region"/>
    <property type="evidence" value="ECO:0007669"/>
    <property type="project" value="UniProtKB-SubCell"/>
</dbReference>
<dbReference type="AlphaFoldDB" id="K1Q633"/>
<dbReference type="GO" id="GO:0020037">
    <property type="term" value="F:heme binding"/>
    <property type="evidence" value="ECO:0007669"/>
    <property type="project" value="InterPro"/>
</dbReference>
<sequence length="752" mass="85006">MIFDDDKQTKVVRYSGSSEKQSIQYSDKGELLYSSGDIKYISENSNLDICVSDCEAGAVVVVNKAGEFRFTYSGPSSSSKESFIPYGITTDSRSRILIVDSSNLNIHVLNEDGQFLRYIDISHLNRPSGICVDTRNNLFVAETVHVTDQMTRRNIAYVAHREMEYCHLLMLLVSIMTTHVESVDEIDDIITEAIQKTYDEPLRKTCSRPEGKSGLSFTDLYGNYNYQKSFYTQLCDKTTPACDDYKRSKYRSANGVCNNLKNPTWGVALHEHARYLPAVYDDGYNIPRQTSKSGGQLPSPRVISNNVLSGDAETPADDKRNLMLFTFGQFIDHDLTFTPIAIGTDGEHLDCCGDDIADPECFGIEIPADDPRYTHTCMDFPRSIPAPFNSFCSIGYREQVNRLSSYIDGGMIYGDTKSFNENLSGKLGDERVNEAPSLSGLHVVFLRLHNIIAEGIRKVRSCRSHVIFLETKKIMGAIIQQITYGEYLPVLLGKQIREDLDLDLLSRGFWRKYDPDVNPTVKNVVATAALRYGHSQIPPEFGYKTMQFATTQTFKTEDVLMDPHIVVTQGGSNIPDLARFLLDTPARKMDRQVEDAVRNELFRDVNGLTFDLMSFNIQRGRDHALPSYNAWREWCRLPVAQNFANLVDHSADVRTRLQNTYDDVNDVDVFVGGVTETPRDDALVGPLFECLLGRQFHDIKFGDRYWYETNGVEGFPRRQLQEIRKVTLSKILCETLGLEEIQKDALSLTSAE</sequence>
<dbReference type="SUPFAM" id="SSF48113">
    <property type="entry name" value="Heme-dependent peroxidases"/>
    <property type="match status" value="1"/>
</dbReference>
<comment type="subcellular location">
    <subcellularLocation>
        <location evidence="1">Secreted</location>
    </subcellularLocation>
</comment>
<dbReference type="PRINTS" id="PR00457">
    <property type="entry name" value="ANPEROXIDASE"/>
</dbReference>
<evidence type="ECO:0000256" key="4">
    <source>
        <dbReference type="SAM" id="MobiDB-lite"/>
    </source>
</evidence>
<dbReference type="InterPro" id="IPR010255">
    <property type="entry name" value="Haem_peroxidase_sf"/>
</dbReference>
<evidence type="ECO:0000256" key="1">
    <source>
        <dbReference type="ARBA" id="ARBA00004613"/>
    </source>
</evidence>
<dbReference type="PROSITE" id="PS50292">
    <property type="entry name" value="PEROXIDASE_3"/>
    <property type="match status" value="1"/>
</dbReference>
<dbReference type="Gene3D" id="1.10.640.10">
    <property type="entry name" value="Haem peroxidase domain superfamily, animal type"/>
    <property type="match status" value="1"/>
</dbReference>
<keyword evidence="2" id="KW-0964">Secreted</keyword>
<reference evidence="5" key="1">
    <citation type="journal article" date="2012" name="Nature">
        <title>The oyster genome reveals stress adaptation and complexity of shell formation.</title>
        <authorList>
            <person name="Zhang G."/>
            <person name="Fang X."/>
            <person name="Guo X."/>
            <person name="Li L."/>
            <person name="Luo R."/>
            <person name="Xu F."/>
            <person name="Yang P."/>
            <person name="Zhang L."/>
            <person name="Wang X."/>
            <person name="Qi H."/>
            <person name="Xiong Z."/>
            <person name="Que H."/>
            <person name="Xie Y."/>
            <person name="Holland P.W."/>
            <person name="Paps J."/>
            <person name="Zhu Y."/>
            <person name="Wu F."/>
            <person name="Chen Y."/>
            <person name="Wang J."/>
            <person name="Peng C."/>
            <person name="Meng J."/>
            <person name="Yang L."/>
            <person name="Liu J."/>
            <person name="Wen B."/>
            <person name="Zhang N."/>
            <person name="Huang Z."/>
            <person name="Zhu Q."/>
            <person name="Feng Y."/>
            <person name="Mount A."/>
            <person name="Hedgecock D."/>
            <person name="Xu Z."/>
            <person name="Liu Y."/>
            <person name="Domazet-Loso T."/>
            <person name="Du Y."/>
            <person name="Sun X."/>
            <person name="Zhang S."/>
            <person name="Liu B."/>
            <person name="Cheng P."/>
            <person name="Jiang X."/>
            <person name="Li J."/>
            <person name="Fan D."/>
            <person name="Wang W."/>
            <person name="Fu W."/>
            <person name="Wang T."/>
            <person name="Wang B."/>
            <person name="Zhang J."/>
            <person name="Peng Z."/>
            <person name="Li Y."/>
            <person name="Li N."/>
            <person name="Wang J."/>
            <person name="Chen M."/>
            <person name="He Y."/>
            <person name="Tan F."/>
            <person name="Song X."/>
            <person name="Zheng Q."/>
            <person name="Huang R."/>
            <person name="Yang H."/>
            <person name="Du X."/>
            <person name="Chen L."/>
            <person name="Yang M."/>
            <person name="Gaffney P.M."/>
            <person name="Wang S."/>
            <person name="Luo L."/>
            <person name="She Z."/>
            <person name="Ming Y."/>
            <person name="Huang W."/>
            <person name="Zhang S."/>
            <person name="Huang B."/>
            <person name="Zhang Y."/>
            <person name="Qu T."/>
            <person name="Ni P."/>
            <person name="Miao G."/>
            <person name="Wang J."/>
            <person name="Wang Q."/>
            <person name="Steinberg C.E."/>
            <person name="Wang H."/>
            <person name="Li N."/>
            <person name="Qian L."/>
            <person name="Zhang G."/>
            <person name="Li Y."/>
            <person name="Yang H."/>
            <person name="Liu X."/>
            <person name="Wang J."/>
            <person name="Yin Y."/>
            <person name="Wang J."/>
        </authorList>
    </citation>
    <scope>NUCLEOTIDE SEQUENCE [LARGE SCALE GENOMIC DNA]</scope>
    <source>
        <strain evidence="5">05x7-T-G4-1.051#20</strain>
    </source>
</reference>
<feature type="region of interest" description="Disordered" evidence="4">
    <location>
        <begin position="289"/>
        <end position="311"/>
    </location>
</feature>
<dbReference type="PANTHER" id="PTHR11475">
    <property type="entry name" value="OXIDASE/PEROXIDASE"/>
    <property type="match status" value="1"/>
</dbReference>
<dbReference type="GO" id="GO:0006979">
    <property type="term" value="P:response to oxidative stress"/>
    <property type="evidence" value="ECO:0007669"/>
    <property type="project" value="InterPro"/>
</dbReference>
<evidence type="ECO:0000256" key="3">
    <source>
        <dbReference type="ARBA" id="ARBA00023180"/>
    </source>
</evidence>
<dbReference type="Pfam" id="PF03098">
    <property type="entry name" value="An_peroxidase"/>
    <property type="match status" value="2"/>
</dbReference>
<protein>
    <submittedName>
        <fullName evidence="5">Peroxidasin</fullName>
    </submittedName>
</protein>